<proteinExistence type="inferred from homology"/>
<dbReference type="SMART" id="SM00568">
    <property type="entry name" value="GRAM"/>
    <property type="match status" value="1"/>
</dbReference>
<organism evidence="3">
    <name type="scientific">Fagus sylvatica</name>
    <name type="common">Beechnut</name>
    <dbReference type="NCBI Taxonomy" id="28930"/>
    <lineage>
        <taxon>Eukaryota</taxon>
        <taxon>Viridiplantae</taxon>
        <taxon>Streptophyta</taxon>
        <taxon>Embryophyta</taxon>
        <taxon>Tracheophyta</taxon>
        <taxon>Spermatophyta</taxon>
        <taxon>Magnoliopsida</taxon>
        <taxon>eudicotyledons</taxon>
        <taxon>Gunneridae</taxon>
        <taxon>Pentapetalae</taxon>
        <taxon>rosids</taxon>
        <taxon>fabids</taxon>
        <taxon>Fagales</taxon>
        <taxon>Fagaceae</taxon>
        <taxon>Fagus</taxon>
    </lineage>
</organism>
<evidence type="ECO:0000256" key="1">
    <source>
        <dbReference type="ARBA" id="ARBA00009414"/>
    </source>
</evidence>
<feature type="domain" description="GRAM" evidence="2">
    <location>
        <begin position="102"/>
        <end position="180"/>
    </location>
</feature>
<reference evidence="3" key="1">
    <citation type="submission" date="2018-02" db="EMBL/GenBank/DDBJ databases">
        <authorList>
            <person name="Cohen D.B."/>
            <person name="Kent A.D."/>
        </authorList>
    </citation>
    <scope>NUCLEOTIDE SEQUENCE</scope>
</reference>
<gene>
    <name evidence="3" type="ORF">FSB_LOCUS60564</name>
</gene>
<sequence length="222" mass="24825">MKESLQRHVISSAAFLVEKSPKGYLPDPSSQYNILSSKNGSPTCKQGRVGSVIGRMNKLGEKADSLRNGVREHVRLAPKITETLKGKLSLGAKILKVGGVEKVFKQLFSVREGEKLLKASQCYLSTTSGPIAGLLFISTDKVAFCSEKAIKFSCSNGEFIRIYYKVLIPVRKIKTVNQSENVKKPSQKYIDIVTTDNFEFWFMGFIDYQRAFKYLQQAIPQA</sequence>
<dbReference type="Gene3D" id="2.30.29.30">
    <property type="entry name" value="Pleckstrin-homology domain (PH domain)/Phosphotyrosine-binding domain (PTB)"/>
    <property type="match status" value="1"/>
</dbReference>
<dbReference type="InterPro" id="IPR011993">
    <property type="entry name" value="PH-like_dom_sf"/>
</dbReference>
<dbReference type="Pfam" id="PF02893">
    <property type="entry name" value="GRAM"/>
    <property type="match status" value="1"/>
</dbReference>
<protein>
    <recommendedName>
        <fullName evidence="2">GRAM domain-containing protein</fullName>
    </recommendedName>
</protein>
<evidence type="ECO:0000313" key="3">
    <source>
        <dbReference type="EMBL" id="SPD32682.1"/>
    </source>
</evidence>
<dbReference type="InterPro" id="IPR037848">
    <property type="entry name" value="GEM-like"/>
</dbReference>
<name>A0A2N9J645_FAGSY</name>
<dbReference type="PANTHER" id="PTHR31969">
    <property type="entry name" value="GEM-LIKE PROTEIN 2"/>
    <property type="match status" value="1"/>
</dbReference>
<dbReference type="EMBL" id="OIVN01006415">
    <property type="protein sequence ID" value="SPD32682.1"/>
    <property type="molecule type" value="Genomic_DNA"/>
</dbReference>
<dbReference type="InterPro" id="IPR004182">
    <property type="entry name" value="GRAM"/>
</dbReference>
<dbReference type="AlphaFoldDB" id="A0A2N9J645"/>
<comment type="similarity">
    <text evidence="1">Belongs to the GEM family.</text>
</comment>
<evidence type="ECO:0000259" key="2">
    <source>
        <dbReference type="SMART" id="SM00568"/>
    </source>
</evidence>
<accession>A0A2N9J645</accession>